<feature type="transmembrane region" description="Helical" evidence="3">
    <location>
        <begin position="209"/>
        <end position="232"/>
    </location>
</feature>
<feature type="compositionally biased region" description="Pro residues" evidence="2">
    <location>
        <begin position="35"/>
        <end position="46"/>
    </location>
</feature>
<dbReference type="OrthoDB" id="406505at2759"/>
<dbReference type="InterPro" id="IPR051477">
    <property type="entry name" value="Expansin_CellWall"/>
</dbReference>
<dbReference type="AlphaFoldDB" id="A0A9W8ADB7"/>
<keyword evidence="1" id="KW-0732">Signal</keyword>
<dbReference type="PANTHER" id="PTHR31836">
    <property type="match status" value="1"/>
</dbReference>
<reference evidence="4" key="1">
    <citation type="submission" date="2022-07" db="EMBL/GenBank/DDBJ databases">
        <title>Phylogenomic reconstructions and comparative analyses of Kickxellomycotina fungi.</title>
        <authorList>
            <person name="Reynolds N.K."/>
            <person name="Stajich J.E."/>
            <person name="Barry K."/>
            <person name="Grigoriev I.V."/>
            <person name="Crous P."/>
            <person name="Smith M.E."/>
        </authorList>
    </citation>
    <scope>NUCLEOTIDE SEQUENCE</scope>
    <source>
        <strain evidence="4">RSA 861</strain>
    </source>
</reference>
<keyword evidence="3" id="KW-0472">Membrane</keyword>
<evidence type="ECO:0008006" key="6">
    <source>
        <dbReference type="Google" id="ProtNLM"/>
    </source>
</evidence>
<dbReference type="Gene3D" id="2.40.40.10">
    <property type="entry name" value="RlpA-like domain"/>
    <property type="match status" value="1"/>
</dbReference>
<keyword evidence="3" id="KW-1133">Transmembrane helix</keyword>
<evidence type="ECO:0000256" key="3">
    <source>
        <dbReference type="SAM" id="Phobius"/>
    </source>
</evidence>
<dbReference type="InterPro" id="IPR036908">
    <property type="entry name" value="RlpA-like_sf"/>
</dbReference>
<evidence type="ECO:0000313" key="5">
    <source>
        <dbReference type="Proteomes" id="UP001150569"/>
    </source>
</evidence>
<feature type="region of interest" description="Disordered" evidence="2">
    <location>
        <begin position="1"/>
        <end position="95"/>
    </location>
</feature>
<name>A0A9W8ADB7_9FUNG</name>
<evidence type="ECO:0000256" key="2">
    <source>
        <dbReference type="SAM" id="MobiDB-lite"/>
    </source>
</evidence>
<proteinExistence type="predicted"/>
<gene>
    <name evidence="4" type="ORF">IWQ60_001781</name>
</gene>
<accession>A0A9W8ADB7</accession>
<protein>
    <recommendedName>
        <fullName evidence="6">RlpA-like protein double-psi beta-barrel domain-containing protein</fullName>
    </recommendedName>
</protein>
<dbReference type="PANTHER" id="PTHR31836:SF21">
    <property type="entry name" value="EXPANSIN-LIKE PROTEIN 7"/>
    <property type="match status" value="1"/>
</dbReference>
<dbReference type="CDD" id="cd22191">
    <property type="entry name" value="DPBB_RlpA_EXP_N-like"/>
    <property type="match status" value="1"/>
</dbReference>
<dbReference type="SUPFAM" id="SSF50685">
    <property type="entry name" value="Barwin-like endoglucanases"/>
    <property type="match status" value="1"/>
</dbReference>
<dbReference type="EMBL" id="JANBPT010000061">
    <property type="protein sequence ID" value="KAJ1928732.1"/>
    <property type="molecule type" value="Genomic_DNA"/>
</dbReference>
<sequence length="340" mass="35586">MGGDNRSMMPPGGSQANFHPGSHMGSQMPIGGPNQGPPLVPPPPPGAIMSHESMAPPMGSFAPTPINVPPPEIQASAIYQPPPPQGFDGEGAPGIYSRLNLPEHAPLEELLSHPGEIPQFPGDGNTDGRIMMPDAPGRVSEPMMIPPAGFSRPGATSPLPTLMNRFRRFMAPMPMGVPPGSYPPSGYHKIDNDAFHTPGLLHRLLNGQCWIITTIIAIILLVVVALLLYLALTKNGQPCGAACLGVGDGGLYLDGSGQASILSRNNNTCRTHDKSDVYYAAISPVCGKCVRVFGPAGTIQAKVVDQCQGCTYGSLALSPSAYAEISDNSGPSVPVRWEGC</sequence>
<keyword evidence="5" id="KW-1185">Reference proteome</keyword>
<organism evidence="4 5">
    <name type="scientific">Tieghemiomyces parasiticus</name>
    <dbReference type="NCBI Taxonomy" id="78921"/>
    <lineage>
        <taxon>Eukaryota</taxon>
        <taxon>Fungi</taxon>
        <taxon>Fungi incertae sedis</taxon>
        <taxon>Zoopagomycota</taxon>
        <taxon>Kickxellomycotina</taxon>
        <taxon>Dimargaritomycetes</taxon>
        <taxon>Dimargaritales</taxon>
        <taxon>Dimargaritaceae</taxon>
        <taxon>Tieghemiomyces</taxon>
    </lineage>
</organism>
<keyword evidence="3" id="KW-0812">Transmembrane</keyword>
<dbReference type="Proteomes" id="UP001150569">
    <property type="component" value="Unassembled WGS sequence"/>
</dbReference>
<evidence type="ECO:0000313" key="4">
    <source>
        <dbReference type="EMBL" id="KAJ1928732.1"/>
    </source>
</evidence>
<comment type="caution">
    <text evidence="4">The sequence shown here is derived from an EMBL/GenBank/DDBJ whole genome shotgun (WGS) entry which is preliminary data.</text>
</comment>
<evidence type="ECO:0000256" key="1">
    <source>
        <dbReference type="ARBA" id="ARBA00022729"/>
    </source>
</evidence>